<sequence length="90" mass="10091">MDLTKNIVVKLVEIRPIVNTPTTALICPDFAAAARRLLTTKLTKKHNLRSSVIQSRLKELPIVGKQYKRIDKRGRTTGVNAVKKAPILFL</sequence>
<comment type="caution">
    <text evidence="1">The sequence shown here is derived from an EMBL/GenBank/DDBJ whole genome shotgun (WGS) entry which is preliminary data.</text>
</comment>
<dbReference type="Proteomes" id="UP000746747">
    <property type="component" value="Unassembled WGS sequence"/>
</dbReference>
<evidence type="ECO:0000313" key="1">
    <source>
        <dbReference type="EMBL" id="CAG9534213.1"/>
    </source>
</evidence>
<dbReference type="AlphaFoldDB" id="A0A8J2LVV4"/>
<organism evidence="1 2">
    <name type="scientific">Cercopithifilaria johnstoni</name>
    <dbReference type="NCBI Taxonomy" id="2874296"/>
    <lineage>
        <taxon>Eukaryota</taxon>
        <taxon>Metazoa</taxon>
        <taxon>Ecdysozoa</taxon>
        <taxon>Nematoda</taxon>
        <taxon>Chromadorea</taxon>
        <taxon>Rhabditida</taxon>
        <taxon>Spirurina</taxon>
        <taxon>Spiruromorpha</taxon>
        <taxon>Filarioidea</taxon>
        <taxon>Onchocercidae</taxon>
        <taxon>Cercopithifilaria</taxon>
    </lineage>
</organism>
<proteinExistence type="predicted"/>
<gene>
    <name evidence="1" type="ORF">CJOHNSTONI_LOCUS4368</name>
</gene>
<reference evidence="1" key="1">
    <citation type="submission" date="2021-09" db="EMBL/GenBank/DDBJ databases">
        <authorList>
            <consortium name="Pathogen Informatics"/>
        </authorList>
    </citation>
    <scope>NUCLEOTIDE SEQUENCE</scope>
</reference>
<name>A0A8J2LVV4_9BILA</name>
<accession>A0A8J2LVV4</accession>
<evidence type="ECO:0000313" key="2">
    <source>
        <dbReference type="Proteomes" id="UP000746747"/>
    </source>
</evidence>
<protein>
    <submittedName>
        <fullName evidence="1">Uncharacterized protein</fullName>
    </submittedName>
</protein>
<keyword evidence="2" id="KW-1185">Reference proteome</keyword>
<dbReference type="EMBL" id="CAKAEH010001295">
    <property type="protein sequence ID" value="CAG9534213.1"/>
    <property type="molecule type" value="Genomic_DNA"/>
</dbReference>